<name>A0A9P3HJK9_9FUNG</name>
<sequence>MSAMANARALTPTKRGRGRPPKISSLDQHSTLDINCTPIKEACESCSATDVKILKLGLLSVCAGCHRLMRGVASSRRQGQHNSGRVHDAYKKSPLDNEAPDLSANVASDMPQEQEQALVDVQKPLTETTSPSDSLAVDSCLQQEKIGEGSKTTVDLPRVLSSIACQPGNRPTKATKTIASKAAKGVPSQFHSIFPSALAAKNQDKKSKITKNNPATGAGDITISTNDTQITRKPGAGFRTIAPCPTITATATTATTLKAIESPAVIGSKKKKIGYTLGRPVKLQHMDGTWRIGSMMAQDNDKIKVHIDGWDAQMDEWIALSSPKLKLLTKSEMEGRKAAMRNLGLMSSSSPEDKLPMTSAGSDVANISTPSPKGKSKVPSTTSKRKQPSQNTDALVSELYVSHTAGQTSLEDSGKRRKIDLVNDNPTVMKRQPSEASSESTLSSNDISETSSSLSSMGQNGDRDSLDIDVDTEEETPSADSLEKSPPIEKAVVETTLGYPIHLGLPPFEIVQYTYEDEESEIRKILLRVLDTGLIVNKVVEEPPEEVLRTSKKPGTENKDGVEQEDDSNKRLKTKEKFVAILEARQEALVTRGMADPTPVEPKPVSEEYLERIREIRLFAVRNMCHTPMMQFVRQVIYNEEDRRDALNNSSERSKSRATKVLSARKPSVGRPGSLSSRILGISGEGASDLLFNEAGYIESTKPVVKTEESVDIKKAKQKQRKLAKLMKERRLVKTMLELHKSQQEQEIKDGTFQSLRSLTRSNIKKRVPVDDHITFLRQTMVPGTRIRARDKQLEWLTALIEDVRNSRVLVHYEGYHAVYNEWIDINSERLQFDPTLEQPDPTAQTSSAAKDDTVSTEATQNMVDLGIQESVSLMDQTADKYEETPDTITTTPPDNSEVVENQSASAAEMMDLVDGVPAEEASVEVNCVQCRVKISQFRIYCMYCEAECKSAGPEGQPFNLCLWCFSNAFPEHHDHPRSSFATKVIVGPHGVHPVKGGIITRFEKDLLDQTYTAPSPLKPAISDTGTENWAGDWLGLESDQGYLMSERLKTKKICVFCNDEGTDKDSFLGPLPFLMSSTNRYGETKRRSFWAHNNCARYSPEVIQAKDGTWYNVTTAMRRGRTVKCSVCREKGATIGCFDPKCFRSFHVPCTGKPMTHFEDGVIFWCPQHEKALHQRDAYDETFSCDQCSKILGVYPWHTCIKCSSDYFHTFDLCRECFAKDTGGHEHSKDEFKITSLEMIRNEQIAEEASKASLKDEDAATKKRVSYKPKMRSLARRVCSYCWSSTSSTWRKGYQGVLMCEDCFLAGPVNGSQPLQPKSTLEIDSQGQEQSTEYQGDDAELVAGSLVAETYLDVQEGRDHYATSAEDYSHTPYLTRTAVSSVRFDHSSSQAVYLDSYGPAENQLYSLPIDTTYYDIPGRAPRWATHSGTDYHGTWLPQTVRRAVTRFTRPNARILSNFLGRGTDAIECFLLGRRCTAVDINPTAITLSIRNCSFAIPQDGSIKAEHRPMILQGDARRLQGPMFSNESFDHVLSHPPYKDCVTYSTHIDGDLSRFGNSADFQREMSHVVRETYRVLKMGRRCTLGIGDNREHCFYVPVSFQMIRQYINEGFELEELIVKRQRYCAMFGLGTYLCVQFDFLCFTHEFIATLRKVPKEGHDTMILDPDYSVLEHVQISNILRATPSCPIERKSVVMGSVWTFKPTEEFDFPTLCASRMVERFGKNETNWKEFKLQFLLDNPEEPLADLWHEQPVEVLPPEEDGMVTYERDRLQKIQENNRMLLALGLITDLGEKSDDIGHQIKIAKDSPIFPAPAATTLRLIAHIPCSALRTHQITAYRTSIMHISVRAAQELPMAGVLVVGAQDFRTETGKLIPLSMLVMEDITRVVAECLKLKELIEAVPDGYQKDRRKVATWSDFQEETCIPDDEIPSTHLPIVHACYLVFTKVKEWPS</sequence>
<dbReference type="InterPro" id="IPR000679">
    <property type="entry name" value="Znf_GATA"/>
</dbReference>
<feature type="region of interest" description="Disordered" evidence="5">
    <location>
        <begin position="1"/>
        <end position="27"/>
    </location>
</feature>
<feature type="region of interest" description="Disordered" evidence="5">
    <location>
        <begin position="544"/>
        <end position="570"/>
    </location>
</feature>
<dbReference type="Proteomes" id="UP000827284">
    <property type="component" value="Unassembled WGS sequence"/>
</dbReference>
<evidence type="ECO:0000256" key="5">
    <source>
        <dbReference type="SAM" id="MobiDB-lite"/>
    </source>
</evidence>
<keyword evidence="9" id="KW-1185">Reference proteome</keyword>
<feature type="compositionally biased region" description="Polar residues" evidence="5">
    <location>
        <begin position="378"/>
        <end position="392"/>
    </location>
</feature>
<dbReference type="InterPro" id="IPR013083">
    <property type="entry name" value="Znf_RING/FYVE/PHD"/>
</dbReference>
<dbReference type="InterPro" id="IPR019786">
    <property type="entry name" value="Zinc_finger_PHD-type_CS"/>
</dbReference>
<feature type="region of interest" description="Disordered" evidence="5">
    <location>
        <begin position="342"/>
        <end position="392"/>
    </location>
</feature>
<feature type="region of interest" description="Disordered" evidence="5">
    <location>
        <begin position="73"/>
        <end position="103"/>
    </location>
</feature>
<dbReference type="PANTHER" id="PTHR12420:SF42">
    <property type="entry name" value="G2_M PHASE-SPECIFIC E3 UBIQUITIN-PROTEIN LIGASE"/>
    <property type="match status" value="1"/>
</dbReference>
<gene>
    <name evidence="8" type="ORF">EMPS_09836</name>
</gene>
<evidence type="ECO:0000259" key="7">
    <source>
        <dbReference type="PROSITE" id="PS51805"/>
    </source>
</evidence>
<dbReference type="GO" id="GO:0043565">
    <property type="term" value="F:sequence-specific DNA binding"/>
    <property type="evidence" value="ECO:0007669"/>
    <property type="project" value="InterPro"/>
</dbReference>
<dbReference type="OrthoDB" id="161570at2759"/>
<feature type="region of interest" description="Disordered" evidence="5">
    <location>
        <begin position="405"/>
        <end position="467"/>
    </location>
</feature>
<evidence type="ECO:0000313" key="9">
    <source>
        <dbReference type="Proteomes" id="UP000827284"/>
    </source>
</evidence>
<dbReference type="Gene3D" id="3.40.50.150">
    <property type="entry name" value="Vaccinia Virus protein VP39"/>
    <property type="match status" value="2"/>
</dbReference>
<dbReference type="PROSITE" id="PS01359">
    <property type="entry name" value="ZF_PHD_1"/>
    <property type="match status" value="1"/>
</dbReference>
<protein>
    <recommendedName>
        <fullName evidence="10">PHD-type domain-containing protein</fullName>
    </recommendedName>
</protein>
<dbReference type="Pfam" id="PF13771">
    <property type="entry name" value="zf-HC5HC2H"/>
    <property type="match status" value="1"/>
</dbReference>
<feature type="region of interest" description="Disordered" evidence="5">
    <location>
        <begin position="1316"/>
        <end position="1336"/>
    </location>
</feature>
<feature type="compositionally biased region" description="Basic and acidic residues" evidence="5">
    <location>
        <begin position="546"/>
        <end position="570"/>
    </location>
</feature>
<feature type="compositionally biased region" description="Polar residues" evidence="5">
    <location>
        <begin position="445"/>
        <end position="459"/>
    </location>
</feature>
<feature type="region of interest" description="Disordered" evidence="5">
    <location>
        <begin position="646"/>
        <end position="678"/>
    </location>
</feature>
<reference evidence="8" key="1">
    <citation type="submission" date="2021-11" db="EMBL/GenBank/DDBJ databases">
        <authorList>
            <person name="Herlambang A."/>
            <person name="Guo Y."/>
            <person name="Takashima Y."/>
            <person name="Nishizawa T."/>
        </authorList>
    </citation>
    <scope>NUCLEOTIDE SEQUENCE</scope>
    <source>
        <strain evidence="8">E1425</strain>
    </source>
</reference>
<feature type="compositionally biased region" description="Basic and acidic residues" evidence="5">
    <location>
        <begin position="85"/>
        <end position="95"/>
    </location>
</feature>
<feature type="compositionally biased region" description="Polar residues" evidence="5">
    <location>
        <begin position="1316"/>
        <end position="1335"/>
    </location>
</feature>
<dbReference type="GO" id="GO:0006355">
    <property type="term" value="P:regulation of DNA-templated transcription"/>
    <property type="evidence" value="ECO:0007669"/>
    <property type="project" value="InterPro"/>
</dbReference>
<evidence type="ECO:0000256" key="1">
    <source>
        <dbReference type="ARBA" id="ARBA00022723"/>
    </source>
</evidence>
<dbReference type="SUPFAM" id="SSF63748">
    <property type="entry name" value="Tudor/PWWP/MBT"/>
    <property type="match status" value="1"/>
</dbReference>
<evidence type="ECO:0000256" key="3">
    <source>
        <dbReference type="ARBA" id="ARBA00022833"/>
    </source>
</evidence>
<dbReference type="SMART" id="SM00249">
    <property type="entry name" value="PHD"/>
    <property type="match status" value="1"/>
</dbReference>
<feature type="domain" description="PHD-type" evidence="7">
    <location>
        <begin position="1052"/>
        <end position="1171"/>
    </location>
</feature>
<proteinExistence type="predicted"/>
<dbReference type="PROSITE" id="PS51805">
    <property type="entry name" value="EPHD"/>
    <property type="match status" value="1"/>
</dbReference>
<dbReference type="PROSITE" id="PS50114">
    <property type="entry name" value="GATA_ZN_FINGER_2"/>
    <property type="match status" value="1"/>
</dbReference>
<reference evidence="8" key="2">
    <citation type="journal article" date="2022" name="Microbiol. Resour. Announc.">
        <title>Whole-Genome Sequence of Entomortierella parvispora E1425, a Mucoromycotan Fungus Associated with Burkholderiaceae-Related Endosymbiotic Bacteria.</title>
        <authorList>
            <person name="Herlambang A."/>
            <person name="Guo Y."/>
            <person name="Takashima Y."/>
            <person name="Narisawa K."/>
            <person name="Ohta H."/>
            <person name="Nishizawa T."/>
        </authorList>
    </citation>
    <scope>NUCLEOTIDE SEQUENCE</scope>
    <source>
        <strain evidence="8">E1425</strain>
    </source>
</reference>
<dbReference type="Gene3D" id="2.30.30.140">
    <property type="match status" value="2"/>
</dbReference>
<dbReference type="EMBL" id="BQFW01000013">
    <property type="protein sequence ID" value="GJJ77477.1"/>
    <property type="molecule type" value="Genomic_DNA"/>
</dbReference>
<evidence type="ECO:0000259" key="6">
    <source>
        <dbReference type="PROSITE" id="PS50114"/>
    </source>
</evidence>
<dbReference type="InterPro" id="IPR034732">
    <property type="entry name" value="EPHD"/>
</dbReference>
<dbReference type="GO" id="GO:0008270">
    <property type="term" value="F:zinc ion binding"/>
    <property type="evidence" value="ECO:0007669"/>
    <property type="project" value="UniProtKB-KW"/>
</dbReference>
<dbReference type="CDD" id="cd20104">
    <property type="entry name" value="MBT_PHF20L1-like"/>
    <property type="match status" value="1"/>
</dbReference>
<feature type="domain" description="GATA-type" evidence="6">
    <location>
        <begin position="1274"/>
        <end position="1312"/>
    </location>
</feature>
<dbReference type="InterPro" id="IPR051188">
    <property type="entry name" value="PHD-type_Zinc_Finger"/>
</dbReference>
<keyword evidence="3" id="KW-0862">Zinc</keyword>
<keyword evidence="2 4" id="KW-0863">Zinc-finger</keyword>
<dbReference type="SUPFAM" id="SSF53335">
    <property type="entry name" value="S-adenosyl-L-methionine-dependent methyltransferases"/>
    <property type="match status" value="1"/>
</dbReference>
<evidence type="ECO:0000256" key="2">
    <source>
        <dbReference type="ARBA" id="ARBA00022771"/>
    </source>
</evidence>
<evidence type="ECO:0000256" key="4">
    <source>
        <dbReference type="PROSITE-ProRule" id="PRU00094"/>
    </source>
</evidence>
<keyword evidence="1" id="KW-0479">Metal-binding</keyword>
<dbReference type="InterPro" id="IPR001965">
    <property type="entry name" value="Znf_PHD"/>
</dbReference>
<feature type="region of interest" description="Disordered" evidence="5">
    <location>
        <begin position="834"/>
        <end position="857"/>
    </location>
</feature>
<dbReference type="Gene3D" id="3.30.40.10">
    <property type="entry name" value="Zinc/RING finger domain, C3HC4 (zinc finger)"/>
    <property type="match status" value="1"/>
</dbReference>
<accession>A0A9P3HJK9</accession>
<organism evidence="8 9">
    <name type="scientific">Entomortierella parvispora</name>
    <dbReference type="NCBI Taxonomy" id="205924"/>
    <lineage>
        <taxon>Eukaryota</taxon>
        <taxon>Fungi</taxon>
        <taxon>Fungi incertae sedis</taxon>
        <taxon>Mucoromycota</taxon>
        <taxon>Mortierellomycotina</taxon>
        <taxon>Mortierellomycetes</taxon>
        <taxon>Mortierellales</taxon>
        <taxon>Mortierellaceae</taxon>
        <taxon>Entomortierella</taxon>
    </lineage>
</organism>
<dbReference type="PANTHER" id="PTHR12420">
    <property type="entry name" value="PHD FINGER PROTEIN"/>
    <property type="match status" value="1"/>
</dbReference>
<evidence type="ECO:0008006" key="10">
    <source>
        <dbReference type="Google" id="ProtNLM"/>
    </source>
</evidence>
<comment type="caution">
    <text evidence="8">The sequence shown here is derived from an EMBL/GenBank/DDBJ whole genome shotgun (WGS) entry which is preliminary data.</text>
</comment>
<evidence type="ECO:0000313" key="8">
    <source>
        <dbReference type="EMBL" id="GJJ77477.1"/>
    </source>
</evidence>
<dbReference type="CDD" id="cd15571">
    <property type="entry name" value="ePHD"/>
    <property type="match status" value="1"/>
</dbReference>
<dbReference type="GO" id="GO:0005634">
    <property type="term" value="C:nucleus"/>
    <property type="evidence" value="ECO:0007669"/>
    <property type="project" value="TreeGrafter"/>
</dbReference>
<feature type="compositionally biased region" description="Polar residues" evidence="5">
    <location>
        <begin position="359"/>
        <end position="371"/>
    </location>
</feature>
<dbReference type="InterPro" id="IPR029063">
    <property type="entry name" value="SAM-dependent_MTases_sf"/>
</dbReference>
<feature type="compositionally biased region" description="Low complexity" evidence="5">
    <location>
        <begin position="434"/>
        <end position="444"/>
    </location>
</feature>